<name>A0ABR1K528_9AGAR</name>
<proteinExistence type="predicted"/>
<evidence type="ECO:0000256" key="1">
    <source>
        <dbReference type="SAM" id="SignalP"/>
    </source>
</evidence>
<dbReference type="Pfam" id="PF03663">
    <property type="entry name" value="Glyco_hydro_76"/>
    <property type="match status" value="1"/>
</dbReference>
<dbReference type="PANTHER" id="PTHR47791">
    <property type="entry name" value="MEIOTICALLY UP-REGULATED GENE 191 PROTEIN"/>
    <property type="match status" value="1"/>
</dbReference>
<dbReference type="PANTHER" id="PTHR47791:SF3">
    <property type="entry name" value="MEIOTICALLY UP-REGULATED GENE 191 PROTEIN"/>
    <property type="match status" value="1"/>
</dbReference>
<evidence type="ECO:0008006" key="4">
    <source>
        <dbReference type="Google" id="ProtNLM"/>
    </source>
</evidence>
<keyword evidence="1" id="KW-0732">Signal</keyword>
<dbReference type="SUPFAM" id="SSF48208">
    <property type="entry name" value="Six-hairpin glycosidases"/>
    <property type="match status" value="1"/>
</dbReference>
<feature type="signal peptide" evidence="1">
    <location>
        <begin position="1"/>
        <end position="22"/>
    </location>
</feature>
<reference evidence="2 3" key="1">
    <citation type="submission" date="2024-01" db="EMBL/GenBank/DDBJ databases">
        <title>A draft genome for the cacao thread blight pathogen Marasmiellus scandens.</title>
        <authorList>
            <person name="Baruah I.K."/>
            <person name="Leung J."/>
            <person name="Bukari Y."/>
            <person name="Amoako-Attah I."/>
            <person name="Meinhardt L.W."/>
            <person name="Bailey B.A."/>
            <person name="Cohen S.P."/>
        </authorList>
    </citation>
    <scope>NUCLEOTIDE SEQUENCE [LARGE SCALE GENOMIC DNA]</scope>
    <source>
        <strain evidence="2 3">GH-19</strain>
    </source>
</reference>
<evidence type="ECO:0000313" key="2">
    <source>
        <dbReference type="EMBL" id="KAK7472529.1"/>
    </source>
</evidence>
<dbReference type="EMBL" id="JBANRG010000001">
    <property type="protein sequence ID" value="KAK7472529.1"/>
    <property type="molecule type" value="Genomic_DNA"/>
</dbReference>
<evidence type="ECO:0000313" key="3">
    <source>
        <dbReference type="Proteomes" id="UP001498398"/>
    </source>
</evidence>
<gene>
    <name evidence="2" type="ORF">VKT23_000644</name>
</gene>
<dbReference type="InterPro" id="IPR008928">
    <property type="entry name" value="6-hairpin_glycosidase_sf"/>
</dbReference>
<organism evidence="2 3">
    <name type="scientific">Marasmiellus scandens</name>
    <dbReference type="NCBI Taxonomy" id="2682957"/>
    <lineage>
        <taxon>Eukaryota</taxon>
        <taxon>Fungi</taxon>
        <taxon>Dikarya</taxon>
        <taxon>Basidiomycota</taxon>
        <taxon>Agaricomycotina</taxon>
        <taxon>Agaricomycetes</taxon>
        <taxon>Agaricomycetidae</taxon>
        <taxon>Agaricales</taxon>
        <taxon>Marasmiineae</taxon>
        <taxon>Omphalotaceae</taxon>
        <taxon>Marasmiellus</taxon>
    </lineage>
</organism>
<dbReference type="Proteomes" id="UP001498398">
    <property type="component" value="Unassembled WGS sequence"/>
</dbReference>
<dbReference type="InterPro" id="IPR005198">
    <property type="entry name" value="Glyco_hydro_76"/>
</dbReference>
<protein>
    <recommendedName>
        <fullName evidence="4">Glycoside hydrolase family 76 protein</fullName>
    </recommendedName>
</protein>
<comment type="caution">
    <text evidence="2">The sequence shown here is derived from an EMBL/GenBank/DDBJ whole genome shotgun (WGS) entry which is preliminary data.</text>
</comment>
<dbReference type="Gene3D" id="1.50.10.20">
    <property type="match status" value="1"/>
</dbReference>
<sequence>MLAISLVTLSALSLFSLPLTSAQQCQATLQTALSVAHTLQDHYFSSSSGMYNGGSLWTDANTLEDLHNLMLATGTDDFQSVADSSFIGRSALNPNTDWAALLGGSNDDAGWIVLSLWKMADYKNNRGIGNAGAFMNAASEIYDIIEGQMDNQCGGGVWWSTAHTYKNAITNELFLLLSAQGFRRGLGQRYLDNANKVWNWLSNTGMRNAQGLYNDGLVLETCQNNGQTTWTYNQGVIASGLAELARANNDASLFAQAEITLDATIAHLTTNNILRESCDDAQAGGAVCNADQQIFKGIWTKHLQYYLDAANDPARTAKYRDFLGSQESAVFHFGTNGNNDIGSVWYAASQGGSVFTPKTSASGLAAHVAAAKYGPC</sequence>
<feature type="chain" id="PRO_5046581815" description="Glycoside hydrolase family 76 protein" evidence="1">
    <location>
        <begin position="23"/>
        <end position="376"/>
    </location>
</feature>
<dbReference type="InterPro" id="IPR053169">
    <property type="entry name" value="MUG_Protein"/>
</dbReference>
<accession>A0ABR1K528</accession>
<keyword evidence="3" id="KW-1185">Reference proteome</keyword>